<evidence type="ECO:0000313" key="2">
    <source>
        <dbReference type="Proteomes" id="UP001279734"/>
    </source>
</evidence>
<keyword evidence="2" id="KW-1185">Reference proteome</keyword>
<dbReference type="Proteomes" id="UP001279734">
    <property type="component" value="Unassembled WGS sequence"/>
</dbReference>
<organism evidence="1 2">
    <name type="scientific">Nepenthes gracilis</name>
    <name type="common">Slender pitcher plant</name>
    <dbReference type="NCBI Taxonomy" id="150966"/>
    <lineage>
        <taxon>Eukaryota</taxon>
        <taxon>Viridiplantae</taxon>
        <taxon>Streptophyta</taxon>
        <taxon>Embryophyta</taxon>
        <taxon>Tracheophyta</taxon>
        <taxon>Spermatophyta</taxon>
        <taxon>Magnoliopsida</taxon>
        <taxon>eudicotyledons</taxon>
        <taxon>Gunneridae</taxon>
        <taxon>Pentapetalae</taxon>
        <taxon>Caryophyllales</taxon>
        <taxon>Nepenthaceae</taxon>
        <taxon>Nepenthes</taxon>
    </lineage>
</organism>
<evidence type="ECO:0000313" key="1">
    <source>
        <dbReference type="EMBL" id="GMH00980.1"/>
    </source>
</evidence>
<protein>
    <submittedName>
        <fullName evidence="1">Uncharacterized protein</fullName>
    </submittedName>
</protein>
<dbReference type="AlphaFoldDB" id="A0AAD3RYK9"/>
<gene>
    <name evidence="1" type="ORF">Nepgr_002819</name>
</gene>
<proteinExistence type="predicted"/>
<name>A0AAD3RYK9_NEPGR</name>
<comment type="caution">
    <text evidence="1">The sequence shown here is derived from an EMBL/GenBank/DDBJ whole genome shotgun (WGS) entry which is preliminary data.</text>
</comment>
<reference evidence="1" key="1">
    <citation type="submission" date="2023-05" db="EMBL/GenBank/DDBJ databases">
        <title>Nepenthes gracilis genome sequencing.</title>
        <authorList>
            <person name="Fukushima K."/>
        </authorList>
    </citation>
    <scope>NUCLEOTIDE SEQUENCE</scope>
    <source>
        <strain evidence="1">SING2019-196</strain>
    </source>
</reference>
<sequence>MLCSSPSGMFSVQILCWIRIGGRCFLCEMLIQLVLFVGCSKLLKQECSGIGCNGLLYSSDDLPGWHVCLPVLISYGPIQFFVSATVAL</sequence>
<dbReference type="EMBL" id="BSYO01000002">
    <property type="protein sequence ID" value="GMH00980.1"/>
    <property type="molecule type" value="Genomic_DNA"/>
</dbReference>
<accession>A0AAD3RYK9</accession>